<dbReference type="AlphaFoldDB" id="A0A7X6DQT5"/>
<dbReference type="InterPro" id="IPR038726">
    <property type="entry name" value="PDDEXK_AddAB-type"/>
</dbReference>
<dbReference type="Pfam" id="PF12705">
    <property type="entry name" value="PDDEXK_1"/>
    <property type="match status" value="1"/>
</dbReference>
<dbReference type="InterPro" id="IPR011335">
    <property type="entry name" value="Restrct_endonuc-II-like"/>
</dbReference>
<organism evidence="2 3">
    <name type="scientific">Candidatus Manganitrophus noduliformans</name>
    <dbReference type="NCBI Taxonomy" id="2606439"/>
    <lineage>
        <taxon>Bacteria</taxon>
        <taxon>Pseudomonadati</taxon>
        <taxon>Nitrospirota</taxon>
        <taxon>Nitrospiria</taxon>
        <taxon>Candidatus Troglogloeales</taxon>
        <taxon>Candidatus Manganitrophaceae</taxon>
        <taxon>Candidatus Manganitrophus</taxon>
    </lineage>
</organism>
<dbReference type="RefSeq" id="WP_168060430.1">
    <property type="nucleotide sequence ID" value="NZ_VTOW01000002.1"/>
</dbReference>
<reference evidence="2 3" key="1">
    <citation type="journal article" date="2020" name="Nature">
        <title>Bacterial chemolithoautotrophy via manganese oxidation.</title>
        <authorList>
            <person name="Yu H."/>
            <person name="Leadbetter J.R."/>
        </authorList>
    </citation>
    <scope>NUCLEOTIDE SEQUENCE [LARGE SCALE GENOMIC DNA]</scope>
    <source>
        <strain evidence="2 3">Mn-1</strain>
    </source>
</reference>
<dbReference type="EMBL" id="VTOW01000002">
    <property type="protein sequence ID" value="NKE71624.1"/>
    <property type="molecule type" value="Genomic_DNA"/>
</dbReference>
<protein>
    <submittedName>
        <fullName evidence="2">PD-(D/E)XK nuclease family protein</fullName>
    </submittedName>
</protein>
<dbReference type="InterPro" id="IPR011604">
    <property type="entry name" value="PDDEXK-like_dom_sf"/>
</dbReference>
<evidence type="ECO:0000313" key="2">
    <source>
        <dbReference type="EMBL" id="NKE71624.1"/>
    </source>
</evidence>
<evidence type="ECO:0000313" key="3">
    <source>
        <dbReference type="Proteomes" id="UP000534783"/>
    </source>
</evidence>
<dbReference type="SUPFAM" id="SSF52980">
    <property type="entry name" value="Restriction endonuclease-like"/>
    <property type="match status" value="1"/>
</dbReference>
<evidence type="ECO:0000259" key="1">
    <source>
        <dbReference type="Pfam" id="PF12705"/>
    </source>
</evidence>
<sequence length="429" mass="50465">MSAKKTPGESAREKAVDTAYRTEPIAWKMERPPVIYSPSRLETYRQCPQKFKFTYIDQVPSSLEGIEAFMGSRVHEALYKLYTDLRFCKLTSLEDLLAYYREIWENEWHGDIQIIRDELTPDEYRALGEKCLIDYYRRYAPFDQTRTLGLEHPVQFNLDPDGRYAMKGFIDRLSQPKDGVIWIHDYKTKGFFPTQQDLDQDRQLAYYQMAVQRLWPETKEVELIWHYLIFDQEIRSRRTTDDLEALRQETIALIEEIETTTEFPVKQSALCSWCEYRAICPLFRHLYETASLPKNEYMNEEGVFLVERLAALQIEEVRVKGEIEKVKEALLAYTQKKGVEILFSKTHKVRVKIYENVRFPGRNDPGRPALEKAIKEAGRWEEVSSLDVFALSKVLLSGAWGAELTERLKKLGKPDKSPWIKVFPRDERK</sequence>
<gene>
    <name evidence="2" type="ORF">MNODULE_12820</name>
</gene>
<dbReference type="Proteomes" id="UP000534783">
    <property type="component" value="Unassembled WGS sequence"/>
</dbReference>
<name>A0A7X6DQT5_9BACT</name>
<proteinExistence type="predicted"/>
<dbReference type="Gene3D" id="3.90.320.10">
    <property type="match status" value="1"/>
</dbReference>
<comment type="caution">
    <text evidence="2">The sequence shown here is derived from an EMBL/GenBank/DDBJ whole genome shotgun (WGS) entry which is preliminary data.</text>
</comment>
<keyword evidence="3" id="KW-1185">Reference proteome</keyword>
<feature type="domain" description="PD-(D/E)XK endonuclease-like" evidence="1">
    <location>
        <begin position="37"/>
        <end position="281"/>
    </location>
</feature>
<accession>A0A7X6DQT5</accession>